<keyword evidence="3 9" id="KW-0347">Helicase</keyword>
<accession>A0ABQ0U9Z0</accession>
<proteinExistence type="predicted"/>
<dbReference type="InterPro" id="IPR014016">
    <property type="entry name" value="UvrD-like_ATP-bd"/>
</dbReference>
<dbReference type="Pfam" id="PF13361">
    <property type="entry name" value="UvrD_C"/>
    <property type="match status" value="1"/>
</dbReference>
<evidence type="ECO:0000256" key="1">
    <source>
        <dbReference type="ARBA" id="ARBA00022741"/>
    </source>
</evidence>
<dbReference type="CDD" id="cd17932">
    <property type="entry name" value="DEXQc_UvrD"/>
    <property type="match status" value="1"/>
</dbReference>
<dbReference type="EC" id="5.6.2.4" evidence="7"/>
<feature type="domain" description="UvrD-like helicase ATP-binding" evidence="10">
    <location>
        <begin position="6"/>
        <end position="280"/>
    </location>
</feature>
<dbReference type="PANTHER" id="PTHR11070">
    <property type="entry name" value="UVRD / RECB / PCRA DNA HELICASE FAMILY MEMBER"/>
    <property type="match status" value="1"/>
</dbReference>
<comment type="catalytic activity">
    <reaction evidence="6">
        <text>Couples ATP hydrolysis with the unwinding of duplex DNA by translocating in the 3'-5' direction.</text>
        <dbReference type="EC" id="5.6.2.4"/>
    </reaction>
</comment>
<dbReference type="SUPFAM" id="SSF52540">
    <property type="entry name" value="P-loop containing nucleoside triphosphate hydrolases"/>
    <property type="match status" value="1"/>
</dbReference>
<evidence type="ECO:0000256" key="3">
    <source>
        <dbReference type="ARBA" id="ARBA00022806"/>
    </source>
</evidence>
<dbReference type="EMBL" id="BJUT01000001">
    <property type="protein sequence ID" value="GEK75006.1"/>
    <property type="molecule type" value="Genomic_DNA"/>
</dbReference>
<evidence type="ECO:0000256" key="9">
    <source>
        <dbReference type="PROSITE-ProRule" id="PRU00560"/>
    </source>
</evidence>
<organism evidence="11 12">
    <name type="scientific">Pseudoalteromonas atlantica</name>
    <name type="common">Alteromonas atlantica</name>
    <dbReference type="NCBI Taxonomy" id="288"/>
    <lineage>
        <taxon>Bacteria</taxon>
        <taxon>Pseudomonadati</taxon>
        <taxon>Pseudomonadota</taxon>
        <taxon>Gammaproteobacteria</taxon>
        <taxon>Alteromonadales</taxon>
        <taxon>Pseudoalteromonadaceae</taxon>
        <taxon>Pseudoalteromonas</taxon>
    </lineage>
</organism>
<dbReference type="InterPro" id="IPR000212">
    <property type="entry name" value="DNA_helicase_UvrD/REP"/>
</dbReference>
<evidence type="ECO:0000256" key="8">
    <source>
        <dbReference type="ARBA" id="ARBA00048988"/>
    </source>
</evidence>
<evidence type="ECO:0000256" key="4">
    <source>
        <dbReference type="ARBA" id="ARBA00022840"/>
    </source>
</evidence>
<protein>
    <recommendedName>
        <fullName evidence="7">DNA 3'-5' helicase</fullName>
        <ecNumber evidence="7">5.6.2.4</ecNumber>
    </recommendedName>
</protein>
<keyword evidence="1 9" id="KW-0547">Nucleotide-binding</keyword>
<comment type="catalytic activity">
    <reaction evidence="8">
        <text>ATP + H2O = ADP + phosphate + H(+)</text>
        <dbReference type="Rhea" id="RHEA:13065"/>
        <dbReference type="ChEBI" id="CHEBI:15377"/>
        <dbReference type="ChEBI" id="CHEBI:15378"/>
        <dbReference type="ChEBI" id="CHEBI:30616"/>
        <dbReference type="ChEBI" id="CHEBI:43474"/>
        <dbReference type="ChEBI" id="CHEBI:456216"/>
        <dbReference type="EC" id="5.6.2.4"/>
    </reaction>
</comment>
<evidence type="ECO:0000259" key="10">
    <source>
        <dbReference type="PROSITE" id="PS51198"/>
    </source>
</evidence>
<evidence type="ECO:0000256" key="2">
    <source>
        <dbReference type="ARBA" id="ARBA00022801"/>
    </source>
</evidence>
<dbReference type="Pfam" id="PF00580">
    <property type="entry name" value="UvrD-helicase"/>
    <property type="match status" value="1"/>
</dbReference>
<keyword evidence="4 9" id="KW-0067">ATP-binding</keyword>
<evidence type="ECO:0000313" key="12">
    <source>
        <dbReference type="Proteomes" id="UP000321189"/>
    </source>
</evidence>
<dbReference type="PROSITE" id="PS51198">
    <property type="entry name" value="UVRD_HELICASE_ATP_BIND"/>
    <property type="match status" value="1"/>
</dbReference>
<evidence type="ECO:0000256" key="6">
    <source>
        <dbReference type="ARBA" id="ARBA00034617"/>
    </source>
</evidence>
<dbReference type="InterPro" id="IPR014017">
    <property type="entry name" value="DNA_helicase_UvrD-like_C"/>
</dbReference>
<dbReference type="GO" id="GO:0004386">
    <property type="term" value="F:helicase activity"/>
    <property type="evidence" value="ECO:0007669"/>
    <property type="project" value="UniProtKB-KW"/>
</dbReference>
<keyword evidence="12" id="KW-1185">Reference proteome</keyword>
<dbReference type="Proteomes" id="UP000321189">
    <property type="component" value="Unassembled WGS sequence"/>
</dbReference>
<keyword evidence="5" id="KW-0413">Isomerase</keyword>
<feature type="binding site" evidence="9">
    <location>
        <begin position="27"/>
        <end position="34"/>
    </location>
    <ligand>
        <name>ATP</name>
        <dbReference type="ChEBI" id="CHEBI:30616"/>
    </ligand>
</feature>
<sequence length="600" mass="68496">MFMWDKGDLNDEQIAAINEPNNVFLVACPGSGKTRTLTYKIASELSGLEDPKKWVVAITYTHKAADEIRERIEILGVDTSQLWIGTIHAFCLEWILKPYGLYHDKLKNGFKIVNSYDSEEIITQICSSIRTERIRFGECSHFYTPRGLTFTCAGSKISLARQVLDKYHSHLADNDQIDFEQILYFAHEILSSNSSIAKILANLLSYVLVDEYQDTKEVQYSIVASIIKASKGRVRTFIVGDPNQAIYGSLGGYAITQLELEQLAGVSFTRMALDKNYRSSKKIIDYYRNFNVTPSATVAEGEHRDHPSIISYDQITQKDNLVEQVSRHIENSVQNLGILEKEICVIAPWWMHLAALTRNLVNRLPQYSFDGPGLVPFSRDIDNFWFKLTQIILTEPSPNMYVKRLRWASDVLYDMELALVDVNSYPPKQLLKTVNSISIDEDDGLAYLRTFFEALFGELGIDFMLYPMLKEHHKSFFNSTQNRIDRLRSENALFATDIEAFRKAFKPRTGIKVSTIHGVKGGEYDVVISFGLLQGLVPNFNEPSIESAKKLLYVIGSRARKNLHLISEKGRMSGYGQYRRERQPTEILHQLNFAYDPNLI</sequence>
<gene>
    <name evidence="11" type="ORF">PAT01_03100</name>
</gene>
<evidence type="ECO:0000256" key="5">
    <source>
        <dbReference type="ARBA" id="ARBA00023235"/>
    </source>
</evidence>
<reference evidence="11 12" key="1">
    <citation type="submission" date="2019-07" db="EMBL/GenBank/DDBJ databases">
        <title>Whole genome shotgun sequence of Pseudoalteromonas atlantica NBRC 103033.</title>
        <authorList>
            <person name="Hosoyama A."/>
            <person name="Uohara A."/>
            <person name="Ohji S."/>
            <person name="Ichikawa N."/>
        </authorList>
    </citation>
    <scope>NUCLEOTIDE SEQUENCE [LARGE SCALE GENOMIC DNA]</scope>
    <source>
        <strain evidence="11 12">NBRC 103033</strain>
    </source>
</reference>
<name>A0ABQ0U9Z0_PSEAF</name>
<dbReference type="InterPro" id="IPR027417">
    <property type="entry name" value="P-loop_NTPase"/>
</dbReference>
<dbReference type="Gene3D" id="3.40.50.300">
    <property type="entry name" value="P-loop containing nucleotide triphosphate hydrolases"/>
    <property type="match status" value="3"/>
</dbReference>
<evidence type="ECO:0000256" key="7">
    <source>
        <dbReference type="ARBA" id="ARBA00034808"/>
    </source>
</evidence>
<comment type="caution">
    <text evidence="11">The sequence shown here is derived from an EMBL/GenBank/DDBJ whole genome shotgun (WGS) entry which is preliminary data.</text>
</comment>
<evidence type="ECO:0000313" key="11">
    <source>
        <dbReference type="EMBL" id="GEK75006.1"/>
    </source>
</evidence>
<keyword evidence="2 9" id="KW-0378">Hydrolase</keyword>
<dbReference type="RefSeq" id="WP_154944497.1">
    <property type="nucleotide sequence ID" value="NZ_BJUT01000001.1"/>
</dbReference>